<keyword evidence="8" id="KW-1185">Reference proteome</keyword>
<dbReference type="Pfam" id="PF00440">
    <property type="entry name" value="TetR_N"/>
    <property type="match status" value="1"/>
</dbReference>
<reference evidence="7 8" key="1">
    <citation type="submission" date="2013-05" db="EMBL/GenBank/DDBJ databases">
        <title>Genome assembly of Chondromyces apiculatus DSM 436.</title>
        <authorList>
            <person name="Sharma G."/>
            <person name="Khatri I."/>
            <person name="Kaur C."/>
            <person name="Mayilraj S."/>
            <person name="Subramanian S."/>
        </authorList>
    </citation>
    <scope>NUCLEOTIDE SEQUENCE [LARGE SCALE GENOMIC DNA]</scope>
    <source>
        <strain evidence="7 8">DSM 436</strain>
    </source>
</reference>
<proteinExistence type="predicted"/>
<organism evidence="7 8">
    <name type="scientific">Chondromyces apiculatus DSM 436</name>
    <dbReference type="NCBI Taxonomy" id="1192034"/>
    <lineage>
        <taxon>Bacteria</taxon>
        <taxon>Pseudomonadati</taxon>
        <taxon>Myxococcota</taxon>
        <taxon>Polyangia</taxon>
        <taxon>Polyangiales</taxon>
        <taxon>Polyangiaceae</taxon>
        <taxon>Chondromyces</taxon>
    </lineage>
</organism>
<dbReference type="STRING" id="1192034.CAP_6333"/>
<feature type="region of interest" description="Disordered" evidence="5">
    <location>
        <begin position="1"/>
        <end position="26"/>
    </location>
</feature>
<dbReference type="GO" id="GO:0000976">
    <property type="term" value="F:transcription cis-regulatory region binding"/>
    <property type="evidence" value="ECO:0007669"/>
    <property type="project" value="TreeGrafter"/>
</dbReference>
<dbReference type="PANTHER" id="PTHR30055">
    <property type="entry name" value="HTH-TYPE TRANSCRIPTIONAL REGULATOR RUTR"/>
    <property type="match status" value="1"/>
</dbReference>
<dbReference type="Gene3D" id="1.10.10.60">
    <property type="entry name" value="Homeodomain-like"/>
    <property type="match status" value="1"/>
</dbReference>
<dbReference type="InterPro" id="IPR036271">
    <property type="entry name" value="Tet_transcr_reg_TetR-rel_C_sf"/>
</dbReference>
<feature type="DNA-binding region" description="H-T-H motif" evidence="4">
    <location>
        <begin position="47"/>
        <end position="66"/>
    </location>
</feature>
<evidence type="ECO:0000256" key="1">
    <source>
        <dbReference type="ARBA" id="ARBA00023015"/>
    </source>
</evidence>
<dbReference type="SUPFAM" id="SSF46689">
    <property type="entry name" value="Homeodomain-like"/>
    <property type="match status" value="1"/>
</dbReference>
<keyword evidence="3" id="KW-0804">Transcription</keyword>
<evidence type="ECO:0000256" key="3">
    <source>
        <dbReference type="ARBA" id="ARBA00023163"/>
    </source>
</evidence>
<dbReference type="PANTHER" id="PTHR30055:SF234">
    <property type="entry name" value="HTH-TYPE TRANSCRIPTIONAL REGULATOR BETI"/>
    <property type="match status" value="1"/>
</dbReference>
<dbReference type="Proteomes" id="UP000019678">
    <property type="component" value="Unassembled WGS sequence"/>
</dbReference>
<evidence type="ECO:0000313" key="8">
    <source>
        <dbReference type="Proteomes" id="UP000019678"/>
    </source>
</evidence>
<dbReference type="EMBL" id="ASRX01000053">
    <property type="protein sequence ID" value="EYF02910.1"/>
    <property type="molecule type" value="Genomic_DNA"/>
</dbReference>
<accession>A0A017T233</accession>
<dbReference type="GO" id="GO:0003700">
    <property type="term" value="F:DNA-binding transcription factor activity"/>
    <property type="evidence" value="ECO:0007669"/>
    <property type="project" value="TreeGrafter"/>
</dbReference>
<dbReference type="PRINTS" id="PR00455">
    <property type="entry name" value="HTHTETR"/>
</dbReference>
<dbReference type="SUPFAM" id="SSF48498">
    <property type="entry name" value="Tetracyclin repressor-like, C-terminal domain"/>
    <property type="match status" value="1"/>
</dbReference>
<gene>
    <name evidence="7" type="ORF">CAP_6333</name>
</gene>
<dbReference type="InterPro" id="IPR009057">
    <property type="entry name" value="Homeodomain-like_sf"/>
</dbReference>
<feature type="compositionally biased region" description="Basic and acidic residues" evidence="5">
    <location>
        <begin position="10"/>
        <end position="26"/>
    </location>
</feature>
<evidence type="ECO:0000256" key="5">
    <source>
        <dbReference type="SAM" id="MobiDB-lite"/>
    </source>
</evidence>
<dbReference type="OrthoDB" id="9787680at2"/>
<dbReference type="RefSeq" id="WP_052376232.1">
    <property type="nucleotide sequence ID" value="NZ_ASRX01000053.1"/>
</dbReference>
<keyword evidence="2 4" id="KW-0238">DNA-binding</keyword>
<dbReference type="eggNOG" id="COG1309">
    <property type="taxonomic scope" value="Bacteria"/>
</dbReference>
<protein>
    <recommendedName>
        <fullName evidence="6">HTH tetR-type domain-containing protein</fullName>
    </recommendedName>
</protein>
<sequence length="218" mass="23861">MSAGSAAGEGAREARAQTESRERREARERILSTAEPLFLAQGLGAVTMDAIAAALRMSKKTLYQHFPSKEALCVAAIERAMDVLDAELERIISAEGKSFDEVLSRVVALVAARLKGTGLLLEELERDAPALYERLQVLRREVIHRRPFALLTSGVASGALRSDVRPELVLRVMLTMAQHVIEPRALAELGMDPADAYQQAMSMIFEGIRAPRRAPVVT</sequence>
<dbReference type="Gene3D" id="1.10.357.10">
    <property type="entry name" value="Tetracycline Repressor, domain 2"/>
    <property type="match status" value="1"/>
</dbReference>
<evidence type="ECO:0000256" key="2">
    <source>
        <dbReference type="ARBA" id="ARBA00023125"/>
    </source>
</evidence>
<dbReference type="FunFam" id="1.10.10.60:FF:000141">
    <property type="entry name" value="TetR family transcriptional regulator"/>
    <property type="match status" value="1"/>
</dbReference>
<keyword evidence="1" id="KW-0805">Transcription regulation</keyword>
<evidence type="ECO:0000256" key="4">
    <source>
        <dbReference type="PROSITE-ProRule" id="PRU00335"/>
    </source>
</evidence>
<evidence type="ECO:0000259" key="6">
    <source>
        <dbReference type="PROSITE" id="PS50977"/>
    </source>
</evidence>
<dbReference type="PROSITE" id="PS50977">
    <property type="entry name" value="HTH_TETR_2"/>
    <property type="match status" value="1"/>
</dbReference>
<feature type="domain" description="HTH tetR-type" evidence="6">
    <location>
        <begin position="24"/>
        <end position="84"/>
    </location>
</feature>
<dbReference type="InterPro" id="IPR001647">
    <property type="entry name" value="HTH_TetR"/>
</dbReference>
<evidence type="ECO:0000313" key="7">
    <source>
        <dbReference type="EMBL" id="EYF02910.1"/>
    </source>
</evidence>
<comment type="caution">
    <text evidence="7">The sequence shown here is derived from an EMBL/GenBank/DDBJ whole genome shotgun (WGS) entry which is preliminary data.</text>
</comment>
<dbReference type="InterPro" id="IPR050109">
    <property type="entry name" value="HTH-type_TetR-like_transc_reg"/>
</dbReference>
<name>A0A017T233_9BACT</name>
<dbReference type="AlphaFoldDB" id="A0A017T233"/>